<keyword evidence="2" id="KW-0812">Transmembrane</keyword>
<feature type="transmembrane region" description="Helical" evidence="2">
    <location>
        <begin position="163"/>
        <end position="183"/>
    </location>
</feature>
<reference evidence="4 5" key="1">
    <citation type="submission" date="2022-04" db="EMBL/GenBank/DDBJ databases">
        <title>Genome draft of Actinomadura sp. ATCC 31491.</title>
        <authorList>
            <person name="Shi X."/>
            <person name="Du Y."/>
        </authorList>
    </citation>
    <scope>NUCLEOTIDE SEQUENCE [LARGE SCALE GENOMIC DNA]</scope>
    <source>
        <strain evidence="4 5">ATCC 31491</strain>
    </source>
</reference>
<feature type="chain" id="PRO_5047055784" description="Secreted protein" evidence="3">
    <location>
        <begin position="24"/>
        <end position="447"/>
    </location>
</feature>
<comment type="caution">
    <text evidence="4">The sequence shown here is derived from an EMBL/GenBank/DDBJ whole genome shotgun (WGS) entry which is preliminary data.</text>
</comment>
<dbReference type="RefSeq" id="WP_242383874.1">
    <property type="nucleotide sequence ID" value="NZ_JAKRKC020000001.1"/>
</dbReference>
<evidence type="ECO:0000256" key="1">
    <source>
        <dbReference type="SAM" id="MobiDB-lite"/>
    </source>
</evidence>
<keyword evidence="2" id="KW-1133">Transmembrane helix</keyword>
<evidence type="ECO:0000256" key="2">
    <source>
        <dbReference type="SAM" id="Phobius"/>
    </source>
</evidence>
<keyword evidence="3" id="KW-0732">Signal</keyword>
<keyword evidence="2" id="KW-0472">Membrane</keyword>
<dbReference type="EMBL" id="JAKRKC020000001">
    <property type="protein sequence ID" value="MCK2215544.1"/>
    <property type="molecule type" value="Genomic_DNA"/>
</dbReference>
<feature type="compositionally biased region" description="Basic and acidic residues" evidence="1">
    <location>
        <begin position="318"/>
        <end position="338"/>
    </location>
</feature>
<organism evidence="4 5">
    <name type="scientific">Actinomadura luzonensis</name>
    <dbReference type="NCBI Taxonomy" id="2805427"/>
    <lineage>
        <taxon>Bacteria</taxon>
        <taxon>Bacillati</taxon>
        <taxon>Actinomycetota</taxon>
        <taxon>Actinomycetes</taxon>
        <taxon>Streptosporangiales</taxon>
        <taxon>Thermomonosporaceae</taxon>
        <taxon>Actinomadura</taxon>
    </lineage>
</organism>
<dbReference type="Proteomes" id="UP001317259">
    <property type="component" value="Unassembled WGS sequence"/>
</dbReference>
<name>A0ABT0FT75_9ACTN</name>
<feature type="signal peptide" evidence="3">
    <location>
        <begin position="1"/>
        <end position="23"/>
    </location>
</feature>
<protein>
    <recommendedName>
        <fullName evidence="6">Secreted protein</fullName>
    </recommendedName>
</protein>
<gene>
    <name evidence="4" type="ORF">MF672_017380</name>
</gene>
<evidence type="ECO:0000313" key="4">
    <source>
        <dbReference type="EMBL" id="MCK2215544.1"/>
    </source>
</evidence>
<feature type="region of interest" description="Disordered" evidence="1">
    <location>
        <begin position="315"/>
        <end position="352"/>
    </location>
</feature>
<keyword evidence="5" id="KW-1185">Reference proteome</keyword>
<evidence type="ECO:0000256" key="3">
    <source>
        <dbReference type="SAM" id="SignalP"/>
    </source>
</evidence>
<feature type="transmembrane region" description="Helical" evidence="2">
    <location>
        <begin position="135"/>
        <end position="156"/>
    </location>
</feature>
<evidence type="ECO:0000313" key="5">
    <source>
        <dbReference type="Proteomes" id="UP001317259"/>
    </source>
</evidence>
<evidence type="ECO:0008006" key="6">
    <source>
        <dbReference type="Google" id="ProtNLM"/>
    </source>
</evidence>
<proteinExistence type="predicted"/>
<sequence>MRLAGLLALAAVLVLAAAAPAAAHTVSAGADLRIAQTIAGTELTVVVKSTSRVPGPLRIGIIAYQPVTGLPVALEVRSAEDGRAVTGQAVAAPDPRYAELRVERTGPHVLTLRAGGESSAVPFRVLVERGSGAELLIYGGFFAAGVLLVGGLLTGATARPGRAMALAAGAAAGVTVAVMVIVFEPLVPAGPPDGAAPAVTGPAGGGRPYVQERVETVPARPAAGEEFTLRVDLVDGSTGRPVDDLTAHHEALAHLIVTSQDGSYFRHVHPLRTAPGRLEVRLRADRPGRYLTHTELEREDSGGQLLAAAFDVGGAAAERPEDATGKRPEDATAGRPEDEAGTLPDGARGTPVLRPAVPVAGRPATIELDATGPVRPWLGMTGHLIVRDGDGGFLGHVHELGSAGGRLRFTFSFPAPGRYLAWAQYALADRILTVPFTVEVAAPESLR</sequence>
<accession>A0ABT0FT75</accession>